<keyword evidence="10" id="KW-1185">Reference proteome</keyword>
<organism evidence="9 10">
    <name type="scientific">Polyplax serrata</name>
    <name type="common">Common mouse louse</name>
    <dbReference type="NCBI Taxonomy" id="468196"/>
    <lineage>
        <taxon>Eukaryota</taxon>
        <taxon>Metazoa</taxon>
        <taxon>Ecdysozoa</taxon>
        <taxon>Arthropoda</taxon>
        <taxon>Hexapoda</taxon>
        <taxon>Insecta</taxon>
        <taxon>Pterygota</taxon>
        <taxon>Neoptera</taxon>
        <taxon>Paraneoptera</taxon>
        <taxon>Psocodea</taxon>
        <taxon>Troctomorpha</taxon>
        <taxon>Phthiraptera</taxon>
        <taxon>Anoplura</taxon>
        <taxon>Polyplacidae</taxon>
        <taxon>Polyplax</taxon>
    </lineage>
</organism>
<feature type="compositionally biased region" description="Low complexity" evidence="7">
    <location>
        <begin position="550"/>
        <end position="559"/>
    </location>
</feature>
<feature type="region of interest" description="Disordered" evidence="7">
    <location>
        <begin position="501"/>
        <end position="575"/>
    </location>
</feature>
<dbReference type="InterPro" id="IPR016024">
    <property type="entry name" value="ARM-type_fold"/>
</dbReference>
<evidence type="ECO:0000256" key="3">
    <source>
        <dbReference type="ARBA" id="ARBA00022737"/>
    </source>
</evidence>
<feature type="domain" description="TOG" evidence="8">
    <location>
        <begin position="269"/>
        <end position="506"/>
    </location>
</feature>
<dbReference type="Gene3D" id="1.25.10.10">
    <property type="entry name" value="Leucine-rich Repeat Variant"/>
    <property type="match status" value="3"/>
</dbReference>
<evidence type="ECO:0000256" key="4">
    <source>
        <dbReference type="ARBA" id="ARBA00023212"/>
    </source>
</evidence>
<evidence type="ECO:0000256" key="6">
    <source>
        <dbReference type="PROSITE-ProRule" id="PRU00103"/>
    </source>
</evidence>
<name>A0ABR1AQD2_POLSC</name>
<evidence type="ECO:0000259" key="8">
    <source>
        <dbReference type="SMART" id="SM01349"/>
    </source>
</evidence>
<dbReference type="SMART" id="SM01349">
    <property type="entry name" value="TOG"/>
    <property type="match status" value="3"/>
</dbReference>
<comment type="subcellular location">
    <subcellularLocation>
        <location evidence="1">Cytoplasm</location>
        <location evidence="1">Cytoskeleton</location>
    </subcellularLocation>
</comment>
<feature type="domain" description="TOG" evidence="8">
    <location>
        <begin position="1"/>
        <end position="227"/>
    </location>
</feature>
<reference evidence="9 10" key="1">
    <citation type="submission" date="2023-09" db="EMBL/GenBank/DDBJ databases">
        <title>Genomes of two closely related lineages of the louse Polyplax serrata with different host specificities.</title>
        <authorList>
            <person name="Martinu J."/>
            <person name="Tarabai H."/>
            <person name="Stefka J."/>
            <person name="Hypsa V."/>
        </authorList>
    </citation>
    <scope>NUCLEOTIDE SEQUENCE [LARGE SCALE GENOMIC DNA]</scope>
    <source>
        <strain evidence="9">98ZLc_SE</strain>
    </source>
</reference>
<dbReference type="InterPro" id="IPR021133">
    <property type="entry name" value="HEAT_type_2"/>
</dbReference>
<feature type="repeat" description="HEAT" evidence="6">
    <location>
        <begin position="440"/>
        <end position="478"/>
    </location>
</feature>
<keyword evidence="4" id="KW-0206">Cytoskeleton</keyword>
<evidence type="ECO:0000256" key="1">
    <source>
        <dbReference type="ARBA" id="ARBA00004245"/>
    </source>
</evidence>
<protein>
    <recommendedName>
        <fullName evidence="8">TOG domain-containing protein</fullName>
    </recommendedName>
</protein>
<dbReference type="InterPro" id="IPR048491">
    <property type="entry name" value="XMAP215_CLASP_TOG"/>
</dbReference>
<accession>A0ABR1AQD2</accession>
<dbReference type="EMBL" id="JAWJWF010000046">
    <property type="protein sequence ID" value="KAK6624088.1"/>
    <property type="molecule type" value="Genomic_DNA"/>
</dbReference>
<dbReference type="PANTHER" id="PTHR12609">
    <property type="entry name" value="MICROTUBULE ASSOCIATED PROTEIN XMAP215"/>
    <property type="match status" value="1"/>
</dbReference>
<sequence>MGDDTEFTKLPLEERCTHKLWKARLHGYSEASKLFDEEEDEKAPIFNQFVGLVSKFVGDTNAAAQEKGLEAVFYFVQNAAVASKTVKDVMSVIVAKCIAAPKAKTKDWAVQIALMYIEIEKQEQVAEELIKGMEHKNPKIVAACASALALCLKEFGSKVIAIKPIVKPVCALLEDRDKNVRDESKALVVEIYRWIKDAIKPQLSSLKQIHLGELETEFEKVKGEKATPTRYLRSQQVRQAKLAAEKEETGDTDATYENDTENCNVDPYDLMDPINVLSQIPSDFYVKLEAKKWQERKEAVDSLEKILDYPKFEKGDYSDFVRALLKVITKDSNVMVVGVAVKCMARLAAGLKKGFQPYAATVLPQLLEKFKEKKANVVTPLREAVDAIYPITTLEAIQEDVISSLESKNPAVKAETASFLARAFTKCTPTILNKKLLKALTTALLKTLNESDPTVRENSAEALGTAMKVVGEKAIMPFMPDIDNLKLSKIKECSDKAVVVKAQPPPPAPAKPAASKPVRSKSDAAPPAQKTPTKVNPPKKVASVSKIKKTATTPAVAKPVTKKKDDDVDTSPLMPVNNMKNQRILDEQKLKTLKWNFTVPRSEFVDLLKEQMTAAGFNKTLVANMFHSNFKLHLKAIDSLNDDLSNVDALVSNLDLILKWMTLRFFDTNPSVLLKGLDYLQNVFSLLIDNSYNVFDTEANSFIPYLVLKIGDPKDAVRDRVRAIFKQLSRMYPPGKIFTLVIEGLKTKNARQRTECLEELGNLIEEFGMPVCQPTPAAALKEISKQISDRDHSVRSAALNAIVKAWYIEGDKVYKLIGQISEKDLSLLEERIKRASKARPSIPAIPKHDLKEKEKEKEREREKEKEKEKSPESKTNTTFELAAEEEDDAYEPSPVSVPKPRPNAFEQNFFKDLGLSEPPIPKMDLIEIDDSFLNSPIQIPERIAAKLSKPSVASVVQPREDSEIDQVIRDLASTNINVAFHAASKLRLILESQVRSMLTVYTDGIAESLTTQLRLVNSYSFEKYGLILPQTYRMLFRIIDDIFGKKTSMGVAVKVGHLQNLLRELLITLVEEKTAKFEEGGYNKWINAFVSRIIEDSDHTNVTCAVLKLLYEVVGHPPENPKITDLTTKCLLKIIVLIKKGNSTWCEMLDLDEVFYECHLFFQAYPRHTWKDRPSIVPLKAVKTLLLTLVGLKGKDIFFYLKKIENPCASELASYLKRLLKTQPSIGKTSSSTRLSKATSDHLSEIFMKIAYEETAKEGLLQFYEFKKQNPHLDLSSFLAPTSQYFRDYVENGLKNIEKEKGALKASSNSPQDSVVPEKASAADLSNIPMGMEGPVESGNGLAQYYLDKLRMFQARVGIHLTDLPDFKTDLSN</sequence>
<evidence type="ECO:0000256" key="5">
    <source>
        <dbReference type="ARBA" id="ARBA00025722"/>
    </source>
</evidence>
<dbReference type="SUPFAM" id="SSF48371">
    <property type="entry name" value="ARM repeat"/>
    <property type="match status" value="1"/>
</dbReference>
<dbReference type="InterPro" id="IPR011989">
    <property type="entry name" value="ARM-like"/>
</dbReference>
<dbReference type="Proteomes" id="UP001359485">
    <property type="component" value="Unassembled WGS sequence"/>
</dbReference>
<dbReference type="InterPro" id="IPR034085">
    <property type="entry name" value="TOG"/>
</dbReference>
<comment type="caution">
    <text evidence="9">The sequence shown here is derived from an EMBL/GenBank/DDBJ whole genome shotgun (WGS) entry which is preliminary data.</text>
</comment>
<keyword evidence="2" id="KW-0963">Cytoplasm</keyword>
<feature type="domain" description="TOG" evidence="8">
    <location>
        <begin position="603"/>
        <end position="841"/>
    </location>
</feature>
<proteinExistence type="inferred from homology"/>
<gene>
    <name evidence="9" type="ORF">RUM44_010946</name>
</gene>
<comment type="similarity">
    <text evidence="5">Belongs to the TOG/XMAP215 family.</text>
</comment>
<keyword evidence="3" id="KW-0677">Repeat</keyword>
<evidence type="ECO:0000313" key="10">
    <source>
        <dbReference type="Proteomes" id="UP001359485"/>
    </source>
</evidence>
<dbReference type="Pfam" id="PF21041">
    <property type="entry name" value="XMAP215_CLASP_TOG"/>
    <property type="match status" value="3"/>
</dbReference>
<evidence type="ECO:0000256" key="2">
    <source>
        <dbReference type="ARBA" id="ARBA00022490"/>
    </source>
</evidence>
<feature type="compositionally biased region" description="Basic and acidic residues" evidence="7">
    <location>
        <begin position="846"/>
        <end position="872"/>
    </location>
</feature>
<evidence type="ECO:0000313" key="9">
    <source>
        <dbReference type="EMBL" id="KAK6624088.1"/>
    </source>
</evidence>
<dbReference type="PROSITE" id="PS50077">
    <property type="entry name" value="HEAT_REPEAT"/>
    <property type="match status" value="1"/>
</dbReference>
<evidence type="ECO:0000256" key="7">
    <source>
        <dbReference type="SAM" id="MobiDB-lite"/>
    </source>
</evidence>
<feature type="compositionally biased region" description="Low complexity" evidence="7">
    <location>
        <begin position="530"/>
        <end position="541"/>
    </location>
</feature>
<feature type="region of interest" description="Disordered" evidence="7">
    <location>
        <begin position="1302"/>
        <end position="1321"/>
    </location>
</feature>
<feature type="region of interest" description="Disordered" evidence="7">
    <location>
        <begin position="838"/>
        <end position="901"/>
    </location>
</feature>
<dbReference type="InterPro" id="IPR045110">
    <property type="entry name" value="XMAP215"/>
</dbReference>